<comment type="caution">
    <text evidence="2">The sequence shown here is derived from an EMBL/GenBank/DDBJ whole genome shotgun (WGS) entry which is preliminary data.</text>
</comment>
<reference evidence="2" key="1">
    <citation type="journal article" date="2020" name="Stud. Mycol.">
        <title>101 Dothideomycetes genomes: a test case for predicting lifestyles and emergence of pathogens.</title>
        <authorList>
            <person name="Haridas S."/>
            <person name="Albert R."/>
            <person name="Binder M."/>
            <person name="Bloem J."/>
            <person name="Labutti K."/>
            <person name="Salamov A."/>
            <person name="Andreopoulos B."/>
            <person name="Baker S."/>
            <person name="Barry K."/>
            <person name="Bills G."/>
            <person name="Bluhm B."/>
            <person name="Cannon C."/>
            <person name="Castanera R."/>
            <person name="Culley D."/>
            <person name="Daum C."/>
            <person name="Ezra D."/>
            <person name="Gonzalez J."/>
            <person name="Henrissat B."/>
            <person name="Kuo A."/>
            <person name="Liang C."/>
            <person name="Lipzen A."/>
            <person name="Lutzoni F."/>
            <person name="Magnuson J."/>
            <person name="Mondo S."/>
            <person name="Nolan M."/>
            <person name="Ohm R."/>
            <person name="Pangilinan J."/>
            <person name="Park H.-J."/>
            <person name="Ramirez L."/>
            <person name="Alfaro M."/>
            <person name="Sun H."/>
            <person name="Tritt A."/>
            <person name="Yoshinaga Y."/>
            <person name="Zwiers L.-H."/>
            <person name="Turgeon B."/>
            <person name="Goodwin S."/>
            <person name="Spatafora J."/>
            <person name="Crous P."/>
            <person name="Grigoriev I."/>
        </authorList>
    </citation>
    <scope>NUCLEOTIDE SEQUENCE</scope>
    <source>
        <strain evidence="2">CBS 101060</strain>
    </source>
</reference>
<keyword evidence="1" id="KW-0812">Transmembrane</keyword>
<keyword evidence="3" id="KW-1185">Reference proteome</keyword>
<dbReference type="OrthoDB" id="3001700at2759"/>
<name>A0A9P4S5G9_9PEZI</name>
<feature type="transmembrane region" description="Helical" evidence="1">
    <location>
        <begin position="6"/>
        <end position="26"/>
    </location>
</feature>
<proteinExistence type="predicted"/>
<organism evidence="2 3">
    <name type="scientific">Patellaria atrata CBS 101060</name>
    <dbReference type="NCBI Taxonomy" id="1346257"/>
    <lineage>
        <taxon>Eukaryota</taxon>
        <taxon>Fungi</taxon>
        <taxon>Dikarya</taxon>
        <taxon>Ascomycota</taxon>
        <taxon>Pezizomycotina</taxon>
        <taxon>Dothideomycetes</taxon>
        <taxon>Dothideomycetes incertae sedis</taxon>
        <taxon>Patellariales</taxon>
        <taxon>Patellariaceae</taxon>
        <taxon>Patellaria</taxon>
    </lineage>
</organism>
<protein>
    <submittedName>
        <fullName evidence="2">Uncharacterized protein</fullName>
    </submittedName>
</protein>
<accession>A0A9P4S5G9</accession>
<keyword evidence="1" id="KW-0472">Membrane</keyword>
<dbReference type="Proteomes" id="UP000799429">
    <property type="component" value="Unassembled WGS sequence"/>
</dbReference>
<sequence>MTFTSVALYTMAVLGLIGIAISVFGLPPGFKRYLQEQALKQMGENKASYMMKDTLDKVPDSDMQNVKDLKRGVGNIAGGSLNNPLGSAVGDAGDDATARFRG</sequence>
<dbReference type="EMBL" id="MU006104">
    <property type="protein sequence ID" value="KAF2836374.1"/>
    <property type="molecule type" value="Genomic_DNA"/>
</dbReference>
<evidence type="ECO:0000256" key="1">
    <source>
        <dbReference type="SAM" id="Phobius"/>
    </source>
</evidence>
<gene>
    <name evidence="2" type="ORF">M501DRAFT_940103</name>
</gene>
<keyword evidence="1" id="KW-1133">Transmembrane helix</keyword>
<dbReference type="AlphaFoldDB" id="A0A9P4S5G9"/>
<evidence type="ECO:0000313" key="3">
    <source>
        <dbReference type="Proteomes" id="UP000799429"/>
    </source>
</evidence>
<evidence type="ECO:0000313" key="2">
    <source>
        <dbReference type="EMBL" id="KAF2836374.1"/>
    </source>
</evidence>